<reference evidence="1" key="1">
    <citation type="submission" date="2018-05" db="EMBL/GenBank/DDBJ databases">
        <authorList>
            <person name="Lanie J.A."/>
            <person name="Ng W.-L."/>
            <person name="Kazmierczak K.M."/>
            <person name="Andrzejewski T.M."/>
            <person name="Davidsen T.M."/>
            <person name="Wayne K.J."/>
            <person name="Tettelin H."/>
            <person name="Glass J.I."/>
            <person name="Rusch D."/>
            <person name="Podicherti R."/>
            <person name="Tsui H.-C.T."/>
            <person name="Winkler M.E."/>
        </authorList>
    </citation>
    <scope>NUCLEOTIDE SEQUENCE</scope>
</reference>
<sequence length="66" mass="7516">MRQQNDIVELEEFRVDCRFVLVNVETGAGDASSLQQRSERGLINSMATRCIDDIAGWADEFEPARR</sequence>
<dbReference type="AlphaFoldDB" id="A0A382E680"/>
<name>A0A382E680_9ZZZZ</name>
<accession>A0A382E680</accession>
<organism evidence="1">
    <name type="scientific">marine metagenome</name>
    <dbReference type="NCBI Taxonomy" id="408172"/>
    <lineage>
        <taxon>unclassified sequences</taxon>
        <taxon>metagenomes</taxon>
        <taxon>ecological metagenomes</taxon>
    </lineage>
</organism>
<gene>
    <name evidence="1" type="ORF">METZ01_LOCUS199062</name>
</gene>
<evidence type="ECO:0000313" key="1">
    <source>
        <dbReference type="EMBL" id="SVB46208.1"/>
    </source>
</evidence>
<dbReference type="EMBL" id="UINC01042922">
    <property type="protein sequence ID" value="SVB46208.1"/>
    <property type="molecule type" value="Genomic_DNA"/>
</dbReference>
<proteinExistence type="predicted"/>
<protein>
    <submittedName>
        <fullName evidence="1">Uncharacterized protein</fullName>
    </submittedName>
</protein>